<organism evidence="2 3">
    <name type="scientific">Parascaris univalens</name>
    <name type="common">Nematode worm</name>
    <dbReference type="NCBI Taxonomy" id="6257"/>
    <lineage>
        <taxon>Eukaryota</taxon>
        <taxon>Metazoa</taxon>
        <taxon>Ecdysozoa</taxon>
        <taxon>Nematoda</taxon>
        <taxon>Chromadorea</taxon>
        <taxon>Rhabditida</taxon>
        <taxon>Spirurina</taxon>
        <taxon>Ascaridomorpha</taxon>
        <taxon>Ascaridoidea</taxon>
        <taxon>Ascarididae</taxon>
        <taxon>Parascaris</taxon>
    </lineage>
</organism>
<evidence type="ECO:0000313" key="2">
    <source>
        <dbReference type="Proteomes" id="UP000887569"/>
    </source>
</evidence>
<proteinExistence type="predicted"/>
<feature type="region of interest" description="Disordered" evidence="1">
    <location>
        <begin position="50"/>
        <end position="78"/>
    </location>
</feature>
<accession>A0A915CEL2</accession>
<name>A0A915CEL2_PARUN</name>
<dbReference type="Proteomes" id="UP000887569">
    <property type="component" value="Unplaced"/>
</dbReference>
<dbReference type="AlphaFoldDB" id="A0A915CEL2"/>
<dbReference type="WBParaSite" id="PgR128_g010_t01">
    <property type="protein sequence ID" value="PgR128_g010_t01"/>
    <property type="gene ID" value="PgR128_g010"/>
</dbReference>
<evidence type="ECO:0000256" key="1">
    <source>
        <dbReference type="SAM" id="MobiDB-lite"/>
    </source>
</evidence>
<evidence type="ECO:0000313" key="3">
    <source>
        <dbReference type="WBParaSite" id="PgR128_g010_t01"/>
    </source>
</evidence>
<protein>
    <submittedName>
        <fullName evidence="3">Uncharacterized protein</fullName>
    </submittedName>
</protein>
<sequence>MDGKHGEDGKPGIAVMALPAANANLLGKPDFNSPHDPSRNDLNQIRILHGPKGPARPIGVSAKASRRSAETVRDGGTESTTIMAKSADLDLKLLQSGRIESAPE</sequence>
<reference evidence="3" key="1">
    <citation type="submission" date="2022-11" db="UniProtKB">
        <authorList>
            <consortium name="WormBaseParasite"/>
        </authorList>
    </citation>
    <scope>IDENTIFICATION</scope>
</reference>
<keyword evidence="2" id="KW-1185">Reference proteome</keyword>
<feature type="compositionally biased region" description="Basic and acidic residues" evidence="1">
    <location>
        <begin position="67"/>
        <end position="76"/>
    </location>
</feature>